<evidence type="ECO:0000313" key="1">
    <source>
        <dbReference type="EMBL" id="QJA53199.1"/>
    </source>
</evidence>
<protein>
    <submittedName>
        <fullName evidence="1">Uncharacterized protein</fullName>
    </submittedName>
</protein>
<dbReference type="EMBL" id="MT144402">
    <property type="protein sequence ID" value="QJA53199.1"/>
    <property type="molecule type" value="Genomic_DNA"/>
</dbReference>
<name>A0A6H2A0D5_9ZZZZ</name>
<dbReference type="AlphaFoldDB" id="A0A6H2A0D5"/>
<reference evidence="1" key="1">
    <citation type="submission" date="2020-03" db="EMBL/GenBank/DDBJ databases">
        <title>The deep terrestrial virosphere.</title>
        <authorList>
            <person name="Holmfeldt K."/>
            <person name="Nilsson E."/>
            <person name="Simone D."/>
            <person name="Lopez-Fernandez M."/>
            <person name="Wu X."/>
            <person name="de Brujin I."/>
            <person name="Lundin D."/>
            <person name="Andersson A."/>
            <person name="Bertilsson S."/>
            <person name="Dopson M."/>
        </authorList>
    </citation>
    <scope>NUCLEOTIDE SEQUENCE</scope>
    <source>
        <strain evidence="1">TM448A03302</strain>
    </source>
</reference>
<gene>
    <name evidence="1" type="ORF">TM448A03302_0006</name>
</gene>
<proteinExistence type="predicted"/>
<accession>A0A6H2A0D5</accession>
<organism evidence="1">
    <name type="scientific">viral metagenome</name>
    <dbReference type="NCBI Taxonomy" id="1070528"/>
    <lineage>
        <taxon>unclassified sequences</taxon>
        <taxon>metagenomes</taxon>
        <taxon>organismal metagenomes</taxon>
    </lineage>
</organism>
<sequence length="262" mass="26147">MGENWKRVISVETTIGSITNIGTMAQVSGGTIGQVTGGTLGSVQNVGTMGSIQSLGTLGSLQAVATIGTLGSLQTVATVSDVTKITGGTLGSIQNIGTMGSLNAIASLGTITQLTGGTLGSVQAVASLGTITQLSGGTLGSLSAIATLGTLAQMSTGTISQITTGTLSSRDYQGATFTPNRLVISAEIGTTGTVAIMPTNTSRIEFTIHNTAGPTLYVKQSGTAGSTDFPITAGTYWSTPKYTGALVGYLSTTGTISTYEVT</sequence>